<organism evidence="1 2">
    <name type="scientific">Stenotrophobium rhamnosiphilum</name>
    <dbReference type="NCBI Taxonomy" id="2029166"/>
    <lineage>
        <taxon>Bacteria</taxon>
        <taxon>Pseudomonadati</taxon>
        <taxon>Pseudomonadota</taxon>
        <taxon>Gammaproteobacteria</taxon>
        <taxon>Nevskiales</taxon>
        <taxon>Nevskiaceae</taxon>
        <taxon>Stenotrophobium</taxon>
    </lineage>
</organism>
<evidence type="ECO:0000313" key="1">
    <source>
        <dbReference type="EMBL" id="PTU30307.1"/>
    </source>
</evidence>
<evidence type="ECO:0000313" key="2">
    <source>
        <dbReference type="Proteomes" id="UP000244248"/>
    </source>
</evidence>
<sequence>MASLIFNQLYRIKTDESSEVWRAVCSMTEREESILVRLPIEIGHVEVQSKEINLRKVRLVTRRITFKETTDLIQNGEMEAITIHFDRNIGVEDDDLSVAERKVYELRRSVMSDFCNPAKLQPNFETGDTFGKLVSKALARSTVSKQAVYYWLKLLCFYGFNVSSLRSQFRDCGAPGIPREYMSPESKPGIKTLREMLGIETTPQRAIKIVEREIIISKLRALLDQTTKFGDAYSKLVAELWISEWTFIEGKIEPVMPKVGTFPSLDQVRTLYDAHINKIERLQKRVSPLAYARSHRGLIGYARDGVAGPGHLFAMDSTRADTDLRSSINRHWLVGRPFIYWIIDVWSTAIVGFYVCLAHPSWQNARIALFCSVYGANELTDIWGMPMDLGLDPYPTLPKALLTDRGEYLSEGALLTATDMSFDLAINSPYRADLKGIVEVFNRIQKDDAYGLIPGAMDARKQAYENRSNKKMSAMTLWEFVKYIRLFAHYKNSHADRSHLCTDEMRAQGVPPTPAGIWKFGHAIGIGFKSPYDPEILVRKLLSPLDMTVNRSGLEYGGLRFLNSEIDMRGQSAQARNFGAFEINAFHIPSAPQQIWATLPNDKLRNFTLAPNSAMPAKSSFLEHYDALAFTSISKPSRAAEALKAKISYAFQVMQMSDAARLAVKNEVLPPFALNVHEARAFEESAPVLARHDMARIASSTKIDDRDSSREIVMPVIRSATDDLIHQIMFDQGRP</sequence>
<accession>A0A2T5MCM4</accession>
<evidence type="ECO:0008006" key="3">
    <source>
        <dbReference type="Google" id="ProtNLM"/>
    </source>
</evidence>
<dbReference type="RefSeq" id="WP_107941250.1">
    <property type="nucleotide sequence ID" value="NZ_QANS01000006.1"/>
</dbReference>
<keyword evidence="2" id="KW-1185">Reference proteome</keyword>
<dbReference type="GO" id="GO:0003676">
    <property type="term" value="F:nucleic acid binding"/>
    <property type="evidence" value="ECO:0007669"/>
    <property type="project" value="InterPro"/>
</dbReference>
<dbReference type="Proteomes" id="UP000244248">
    <property type="component" value="Unassembled WGS sequence"/>
</dbReference>
<dbReference type="EMBL" id="QANS01000006">
    <property type="protein sequence ID" value="PTU30307.1"/>
    <property type="molecule type" value="Genomic_DNA"/>
</dbReference>
<comment type="caution">
    <text evidence="1">The sequence shown here is derived from an EMBL/GenBank/DDBJ whole genome shotgun (WGS) entry which is preliminary data.</text>
</comment>
<dbReference type="AlphaFoldDB" id="A0A2T5MCM4"/>
<name>A0A2T5MCM4_9GAMM</name>
<protein>
    <recommendedName>
        <fullName evidence="3">Integrase catalytic domain-containing protein</fullName>
    </recommendedName>
</protein>
<dbReference type="InterPro" id="IPR036397">
    <property type="entry name" value="RNaseH_sf"/>
</dbReference>
<dbReference type="OrthoDB" id="501284at2"/>
<gene>
    <name evidence="1" type="ORF">CJD38_15285</name>
</gene>
<dbReference type="Gene3D" id="3.30.420.10">
    <property type="entry name" value="Ribonuclease H-like superfamily/Ribonuclease H"/>
    <property type="match status" value="1"/>
</dbReference>
<reference evidence="1 2" key="1">
    <citation type="submission" date="2018-04" db="EMBL/GenBank/DDBJ databases">
        <title>Novel species isolated from glacier.</title>
        <authorList>
            <person name="Liu Q."/>
            <person name="Xin Y.-H."/>
        </authorList>
    </citation>
    <scope>NUCLEOTIDE SEQUENCE [LARGE SCALE GENOMIC DNA]</scope>
    <source>
        <strain evidence="1 2">GT1R17</strain>
    </source>
</reference>
<proteinExistence type="predicted"/>